<proteinExistence type="predicted"/>
<reference evidence="2 3" key="1">
    <citation type="journal article" date="2014" name="PLoS ONE">
        <title>Global Analysis of Gene Expression Profiles in Physic Nut (Jatropha curcas L.) Seedlings Exposed to Salt Stress.</title>
        <authorList>
            <person name="Zhang L."/>
            <person name="Zhang C."/>
            <person name="Wu P."/>
            <person name="Chen Y."/>
            <person name="Li M."/>
            <person name="Jiang H."/>
            <person name="Wu G."/>
        </authorList>
    </citation>
    <scope>NUCLEOTIDE SEQUENCE [LARGE SCALE GENOMIC DNA]</scope>
    <source>
        <strain evidence="3">cv. GZQX0401</strain>
        <tissue evidence="2">Young leaves</tissue>
    </source>
</reference>
<feature type="region of interest" description="Disordered" evidence="1">
    <location>
        <begin position="114"/>
        <end position="174"/>
    </location>
</feature>
<evidence type="ECO:0000313" key="2">
    <source>
        <dbReference type="EMBL" id="KDP39398.1"/>
    </source>
</evidence>
<feature type="region of interest" description="Disordered" evidence="1">
    <location>
        <begin position="1"/>
        <end position="52"/>
    </location>
</feature>
<feature type="compositionally biased region" description="Basic and acidic residues" evidence="1">
    <location>
        <begin position="1"/>
        <end position="15"/>
    </location>
</feature>
<keyword evidence="3" id="KW-1185">Reference proteome</keyword>
<feature type="compositionally biased region" description="Basic residues" evidence="1">
    <location>
        <begin position="121"/>
        <end position="141"/>
    </location>
</feature>
<dbReference type="EMBL" id="KK914352">
    <property type="protein sequence ID" value="KDP39398.1"/>
    <property type="molecule type" value="Genomic_DNA"/>
</dbReference>
<accession>A0A067KWN3</accession>
<sequence length="174" mass="19643">MDHGKETESTGKGEAVEVEEASDAGTEKLELSEEEKETEFEAQKASKFQTAQRSREAMLINIGKELIEEHNKALDKAIKHRKAVIAHNHSLIESIEKMKSVNGRRLATLKVKGTPYTPISKKPKRVKHTTRRHIVHGRKPPLHPSSKHPESPVETSPAQHLRSSKRLRIDSKPF</sequence>
<protein>
    <submittedName>
        <fullName evidence="2">Uncharacterized protein</fullName>
    </submittedName>
</protein>
<dbReference type="Proteomes" id="UP000027138">
    <property type="component" value="Unassembled WGS sequence"/>
</dbReference>
<name>A0A067KWN3_JATCU</name>
<dbReference type="AlphaFoldDB" id="A0A067KWN3"/>
<evidence type="ECO:0000256" key="1">
    <source>
        <dbReference type="SAM" id="MobiDB-lite"/>
    </source>
</evidence>
<gene>
    <name evidence="2" type="ORF">JCGZ_03680</name>
</gene>
<organism evidence="2 3">
    <name type="scientific">Jatropha curcas</name>
    <name type="common">Barbados nut</name>
    <dbReference type="NCBI Taxonomy" id="180498"/>
    <lineage>
        <taxon>Eukaryota</taxon>
        <taxon>Viridiplantae</taxon>
        <taxon>Streptophyta</taxon>
        <taxon>Embryophyta</taxon>
        <taxon>Tracheophyta</taxon>
        <taxon>Spermatophyta</taxon>
        <taxon>Magnoliopsida</taxon>
        <taxon>eudicotyledons</taxon>
        <taxon>Gunneridae</taxon>
        <taxon>Pentapetalae</taxon>
        <taxon>rosids</taxon>
        <taxon>fabids</taxon>
        <taxon>Malpighiales</taxon>
        <taxon>Euphorbiaceae</taxon>
        <taxon>Crotonoideae</taxon>
        <taxon>Jatropheae</taxon>
        <taxon>Jatropha</taxon>
    </lineage>
</organism>
<evidence type="ECO:0000313" key="3">
    <source>
        <dbReference type="Proteomes" id="UP000027138"/>
    </source>
</evidence>